<comment type="catalytic activity">
    <reaction evidence="6">
        <text>L-lysyl-tRNA(Lys) + a 1,2-diacyl-sn-glycero-3-phospho-(1'-sn-glycerol) = a 1,2-diacyl-sn-glycero-3-phospho-1'-(3'-O-L-lysyl)-sn-glycerol + tRNA(Lys)</text>
        <dbReference type="Rhea" id="RHEA:10668"/>
        <dbReference type="Rhea" id="RHEA-COMP:9696"/>
        <dbReference type="Rhea" id="RHEA-COMP:9697"/>
        <dbReference type="ChEBI" id="CHEBI:64716"/>
        <dbReference type="ChEBI" id="CHEBI:75792"/>
        <dbReference type="ChEBI" id="CHEBI:78442"/>
        <dbReference type="ChEBI" id="CHEBI:78529"/>
        <dbReference type="EC" id="2.3.2.3"/>
    </reaction>
</comment>
<comment type="similarity">
    <text evidence="6">Belongs to the LPG synthase family.</text>
</comment>
<keyword evidence="5 6" id="KW-0472">Membrane</keyword>
<protein>
    <recommendedName>
        <fullName evidence="6">Phosphatidylglycerol lysyltransferase</fullName>
        <ecNumber evidence="6">2.3.2.3</ecNumber>
    </recommendedName>
    <alternativeName>
        <fullName evidence="6">Lysylphosphatidylglycerol synthase</fullName>
    </alternativeName>
</protein>
<keyword evidence="2" id="KW-1003">Cell membrane</keyword>
<dbReference type="PANTHER" id="PTHR39087">
    <property type="entry name" value="UPF0104 MEMBRANE PROTEIN MJ1595"/>
    <property type="match status" value="1"/>
</dbReference>
<name>A0A226C0I4_9FIRM</name>
<keyword evidence="6" id="KW-0046">Antibiotic resistance</keyword>
<evidence type="ECO:0000313" key="7">
    <source>
        <dbReference type="EMBL" id="OWZ84808.1"/>
    </source>
</evidence>
<comment type="subcellular location">
    <subcellularLocation>
        <location evidence="1 6">Cell membrane</location>
        <topology evidence="1 6">Multi-pass membrane protein</topology>
    </subcellularLocation>
</comment>
<dbReference type="GO" id="GO:0005886">
    <property type="term" value="C:plasma membrane"/>
    <property type="evidence" value="ECO:0007669"/>
    <property type="project" value="UniProtKB-SubCell"/>
</dbReference>
<dbReference type="NCBIfam" id="TIGR00374">
    <property type="entry name" value="flippase-like domain"/>
    <property type="match status" value="1"/>
</dbReference>
<comment type="caution">
    <text evidence="6">Lacks conserved residue(s) required for the propagation of feature annotation.</text>
</comment>
<dbReference type="Proteomes" id="UP000214588">
    <property type="component" value="Unassembled WGS sequence"/>
</dbReference>
<dbReference type="OrthoDB" id="2111097at2"/>
<dbReference type="InterPro" id="IPR022791">
    <property type="entry name" value="L-PG_synthase/AglD"/>
</dbReference>
<organism evidence="7 8">
    <name type="scientific">Natranaerobius trueperi</name>
    <dbReference type="NCBI Taxonomy" id="759412"/>
    <lineage>
        <taxon>Bacteria</taxon>
        <taxon>Bacillati</taxon>
        <taxon>Bacillota</taxon>
        <taxon>Clostridia</taxon>
        <taxon>Natranaerobiales</taxon>
        <taxon>Natranaerobiaceae</taxon>
        <taxon>Natranaerobius</taxon>
    </lineage>
</organism>
<feature type="transmembrane region" description="Helical" evidence="6">
    <location>
        <begin position="101"/>
        <end position="122"/>
    </location>
</feature>
<evidence type="ECO:0000313" key="8">
    <source>
        <dbReference type="Proteomes" id="UP000214588"/>
    </source>
</evidence>
<dbReference type="GO" id="GO:0006629">
    <property type="term" value="P:lipid metabolic process"/>
    <property type="evidence" value="ECO:0007669"/>
    <property type="project" value="UniProtKB-KW"/>
</dbReference>
<evidence type="ECO:0000256" key="6">
    <source>
        <dbReference type="RuleBase" id="RU363042"/>
    </source>
</evidence>
<dbReference type="GO" id="GO:0046677">
    <property type="term" value="P:response to antibiotic"/>
    <property type="evidence" value="ECO:0007669"/>
    <property type="project" value="UniProtKB-KW"/>
</dbReference>
<evidence type="ECO:0000256" key="3">
    <source>
        <dbReference type="ARBA" id="ARBA00022692"/>
    </source>
</evidence>
<evidence type="ECO:0000256" key="1">
    <source>
        <dbReference type="ARBA" id="ARBA00004651"/>
    </source>
</evidence>
<keyword evidence="6" id="KW-0443">Lipid metabolism</keyword>
<proteinExistence type="inferred from homology"/>
<gene>
    <name evidence="6" type="primary">mprF</name>
    <name evidence="7" type="ORF">CDO51_01975</name>
</gene>
<dbReference type="EMBL" id="NIQC01000002">
    <property type="protein sequence ID" value="OWZ84808.1"/>
    <property type="molecule type" value="Genomic_DNA"/>
</dbReference>
<dbReference type="EC" id="2.3.2.3" evidence="6"/>
<keyword evidence="4 6" id="KW-1133">Transmembrane helix</keyword>
<reference evidence="7 8" key="1">
    <citation type="submission" date="2017-06" db="EMBL/GenBank/DDBJ databases">
        <title>Draft Genome Sequence of Natranaerobius trueperi halophilic, alkalithermophilic bacteria from soda lakes.</title>
        <authorList>
            <person name="Zhao B."/>
        </authorList>
    </citation>
    <scope>NUCLEOTIDE SEQUENCE [LARGE SCALE GENOMIC DNA]</scope>
    <source>
        <strain evidence="7 8">DSM 18760</strain>
    </source>
</reference>
<keyword evidence="8" id="KW-1185">Reference proteome</keyword>
<dbReference type="AlphaFoldDB" id="A0A226C0I4"/>
<dbReference type="GO" id="GO:0050071">
    <property type="term" value="F:phosphatidylglycerol lysyltransferase activity"/>
    <property type="evidence" value="ECO:0007669"/>
    <property type="project" value="UniProtKB-EC"/>
</dbReference>
<dbReference type="RefSeq" id="WP_089022613.1">
    <property type="nucleotide sequence ID" value="NZ_NIQC01000002.1"/>
</dbReference>
<dbReference type="Pfam" id="PF03706">
    <property type="entry name" value="LPG_synthase_TM"/>
    <property type="match status" value="1"/>
</dbReference>
<sequence length="154" mass="17306">MKVFFEISSDNSYFKKKEAFCFSSFLLGIINWTLLGCSTLLISQSLGLDLSVIQASSATFIGYLFGMIPMSPGGIGTYEGAMTLQLYNSNVSQDSALSLSILSRVFTFWIAILISFLSITLIKITHKFQWFTFLSYSRRSNFNQDLASPQNKIR</sequence>
<comment type="function">
    <text evidence="6">Catalyzes the transfer of a lysyl group from L-lysyl-tRNA(Lys) to membrane-bound phosphatidylglycerol (PG), which produces lysylphosphatidylglycerol (LPG), a major component of the bacterial membrane with a positive net charge. LPG synthesis contributes to bacterial virulence as it is involved in the resistance mechanism against cationic antimicrobial peptides (CAMP) produces by the host's immune system (defensins, cathelicidins) and by the competing microorganisms.</text>
</comment>
<evidence type="ECO:0000256" key="5">
    <source>
        <dbReference type="ARBA" id="ARBA00023136"/>
    </source>
</evidence>
<dbReference type="PANTHER" id="PTHR39087:SF2">
    <property type="entry name" value="UPF0104 MEMBRANE PROTEIN MJ1595"/>
    <property type="match status" value="1"/>
</dbReference>
<evidence type="ECO:0000256" key="2">
    <source>
        <dbReference type="ARBA" id="ARBA00022475"/>
    </source>
</evidence>
<evidence type="ECO:0000256" key="4">
    <source>
        <dbReference type="ARBA" id="ARBA00022989"/>
    </source>
</evidence>
<keyword evidence="6" id="KW-0808">Transferase</keyword>
<accession>A0A226C0I4</accession>
<comment type="caution">
    <text evidence="7">The sequence shown here is derived from an EMBL/GenBank/DDBJ whole genome shotgun (WGS) entry which is preliminary data.</text>
</comment>
<keyword evidence="3 6" id="KW-0812">Transmembrane</keyword>
<feature type="transmembrane region" description="Helical" evidence="6">
    <location>
        <begin position="20"/>
        <end position="42"/>
    </location>
</feature>